<dbReference type="AlphaFoldDB" id="A0AAD9CLP3"/>
<evidence type="ECO:0000256" key="1">
    <source>
        <dbReference type="SAM" id="Phobius"/>
    </source>
</evidence>
<evidence type="ECO:0000313" key="3">
    <source>
        <dbReference type="Proteomes" id="UP001228049"/>
    </source>
</evidence>
<sequence>MATTTKSITIGDSKMYDLNVIYWRTIALFFSDRDVDVKEVLAYELAPVPTAMFTEDGMRICKAKSTLKKSLQVEVSRRNGVMQMSLSLMDQHFFGPYTGQLMVLSLILLIMLKHG</sequence>
<dbReference type="EMBL" id="JASDAP010000004">
    <property type="protein sequence ID" value="KAK1904119.1"/>
    <property type="molecule type" value="Genomic_DNA"/>
</dbReference>
<reference evidence="2" key="1">
    <citation type="submission" date="2023-04" db="EMBL/GenBank/DDBJ databases">
        <title>Chromosome-level genome of Chaenocephalus aceratus.</title>
        <authorList>
            <person name="Park H."/>
        </authorList>
    </citation>
    <scope>NUCLEOTIDE SEQUENCE</scope>
    <source>
        <strain evidence="2">DE</strain>
        <tissue evidence="2">Muscle</tissue>
    </source>
</reference>
<name>A0AAD9CLP3_DISEL</name>
<dbReference type="GO" id="GO:0016874">
    <property type="term" value="F:ligase activity"/>
    <property type="evidence" value="ECO:0007669"/>
    <property type="project" value="UniProtKB-KW"/>
</dbReference>
<keyword evidence="1" id="KW-1133">Transmembrane helix</keyword>
<dbReference type="Proteomes" id="UP001228049">
    <property type="component" value="Unassembled WGS sequence"/>
</dbReference>
<organism evidence="2 3">
    <name type="scientific">Dissostichus eleginoides</name>
    <name type="common">Patagonian toothfish</name>
    <name type="synonym">Dissostichus amissus</name>
    <dbReference type="NCBI Taxonomy" id="100907"/>
    <lineage>
        <taxon>Eukaryota</taxon>
        <taxon>Metazoa</taxon>
        <taxon>Chordata</taxon>
        <taxon>Craniata</taxon>
        <taxon>Vertebrata</taxon>
        <taxon>Euteleostomi</taxon>
        <taxon>Actinopterygii</taxon>
        <taxon>Neopterygii</taxon>
        <taxon>Teleostei</taxon>
        <taxon>Neoteleostei</taxon>
        <taxon>Acanthomorphata</taxon>
        <taxon>Eupercaria</taxon>
        <taxon>Perciformes</taxon>
        <taxon>Notothenioidei</taxon>
        <taxon>Nototheniidae</taxon>
        <taxon>Dissostichus</taxon>
    </lineage>
</organism>
<proteinExistence type="predicted"/>
<evidence type="ECO:0000313" key="2">
    <source>
        <dbReference type="EMBL" id="KAK1904119.1"/>
    </source>
</evidence>
<keyword evidence="1" id="KW-0472">Membrane</keyword>
<keyword evidence="2" id="KW-0436">Ligase</keyword>
<keyword evidence="1" id="KW-0812">Transmembrane</keyword>
<gene>
    <name evidence="2" type="ORF">KUDE01_011304</name>
</gene>
<keyword evidence="3" id="KW-1185">Reference proteome</keyword>
<feature type="transmembrane region" description="Helical" evidence="1">
    <location>
        <begin position="94"/>
        <end position="112"/>
    </location>
</feature>
<accession>A0AAD9CLP3</accession>
<protein>
    <submittedName>
        <fullName evidence="2">Cysteine--tRNA ligase</fullName>
    </submittedName>
</protein>
<comment type="caution">
    <text evidence="2">The sequence shown here is derived from an EMBL/GenBank/DDBJ whole genome shotgun (WGS) entry which is preliminary data.</text>
</comment>